<keyword evidence="1" id="KW-0732">Signal</keyword>
<dbReference type="EMBL" id="JARK01001347">
    <property type="protein sequence ID" value="EYC26050.1"/>
    <property type="molecule type" value="Genomic_DNA"/>
</dbReference>
<dbReference type="Proteomes" id="UP000024635">
    <property type="component" value="Unassembled WGS sequence"/>
</dbReference>
<protein>
    <submittedName>
        <fullName evidence="2">Uncharacterized protein</fullName>
    </submittedName>
</protein>
<gene>
    <name evidence="2" type="primary">Acey_s0011.g1531</name>
    <name evidence="2" type="ORF">Y032_0011g1531</name>
</gene>
<feature type="signal peptide" evidence="1">
    <location>
        <begin position="1"/>
        <end position="19"/>
    </location>
</feature>
<proteinExistence type="predicted"/>
<evidence type="ECO:0000313" key="2">
    <source>
        <dbReference type="EMBL" id="EYC26050.1"/>
    </source>
</evidence>
<reference evidence="3" key="1">
    <citation type="journal article" date="2015" name="Nat. Genet.">
        <title>The genome and transcriptome of the zoonotic hookworm Ancylostoma ceylanicum identify infection-specific gene families.</title>
        <authorList>
            <person name="Schwarz E.M."/>
            <person name="Hu Y."/>
            <person name="Antoshechkin I."/>
            <person name="Miller M.M."/>
            <person name="Sternberg P.W."/>
            <person name="Aroian R.V."/>
        </authorList>
    </citation>
    <scope>NUCLEOTIDE SEQUENCE</scope>
    <source>
        <strain evidence="3">HY135</strain>
    </source>
</reference>
<organism evidence="2 3">
    <name type="scientific">Ancylostoma ceylanicum</name>
    <dbReference type="NCBI Taxonomy" id="53326"/>
    <lineage>
        <taxon>Eukaryota</taxon>
        <taxon>Metazoa</taxon>
        <taxon>Ecdysozoa</taxon>
        <taxon>Nematoda</taxon>
        <taxon>Chromadorea</taxon>
        <taxon>Rhabditida</taxon>
        <taxon>Rhabditina</taxon>
        <taxon>Rhabditomorpha</taxon>
        <taxon>Strongyloidea</taxon>
        <taxon>Ancylostomatidae</taxon>
        <taxon>Ancylostomatinae</taxon>
        <taxon>Ancylostoma</taxon>
    </lineage>
</organism>
<evidence type="ECO:0000256" key="1">
    <source>
        <dbReference type="SAM" id="SignalP"/>
    </source>
</evidence>
<accession>A0A016VF91</accession>
<comment type="caution">
    <text evidence="2">The sequence shown here is derived from an EMBL/GenBank/DDBJ whole genome shotgun (WGS) entry which is preliminary data.</text>
</comment>
<dbReference type="AlphaFoldDB" id="A0A016VF91"/>
<keyword evidence="3" id="KW-1185">Reference proteome</keyword>
<sequence length="93" mass="10394">MRLLITIYWIQLMSSSVHATKDSLSRTTATDDSRARRSQILASRTFHAKGVGGVALDAHICTTDTYFKVTTGGGIYTNAIKVMSWRFTSTYRE</sequence>
<feature type="chain" id="PRO_5001490084" evidence="1">
    <location>
        <begin position="20"/>
        <end position="93"/>
    </location>
</feature>
<name>A0A016VF91_9BILA</name>
<evidence type="ECO:0000313" key="3">
    <source>
        <dbReference type="Proteomes" id="UP000024635"/>
    </source>
</evidence>